<sequence>MFCIYSQEQDFFFKTLIHTLITSKTYVHTSSPILLSLQIHSYASERLESCILNKLVISLIQNFLEPEKIFCIVYTLFAYYNKYKSNIYNQCLNNIFIDSTFILE</sequence>
<evidence type="ECO:0000313" key="1">
    <source>
        <dbReference type="EMBL" id="KAL2715996.1"/>
    </source>
</evidence>
<reference evidence="1 2" key="1">
    <citation type="journal article" date="2024" name="Ann. Entomol. Soc. Am.">
        <title>Genomic analyses of the southern and eastern yellowjacket wasps (Hymenoptera: Vespidae) reveal evolutionary signatures of social life.</title>
        <authorList>
            <person name="Catto M.A."/>
            <person name="Caine P.B."/>
            <person name="Orr S.E."/>
            <person name="Hunt B.G."/>
            <person name="Goodisman M.A.D."/>
        </authorList>
    </citation>
    <scope>NUCLEOTIDE SEQUENCE [LARGE SCALE GENOMIC DNA]</scope>
    <source>
        <strain evidence="1">233</strain>
        <tissue evidence="1">Head and thorax</tissue>
    </source>
</reference>
<gene>
    <name evidence="1" type="ORF">V1478_013672</name>
</gene>
<dbReference type="AlphaFoldDB" id="A0ABD2A5T2"/>
<evidence type="ECO:0000313" key="2">
    <source>
        <dbReference type="Proteomes" id="UP001607302"/>
    </source>
</evidence>
<protein>
    <submittedName>
        <fullName evidence="1">Uncharacterized protein</fullName>
    </submittedName>
</protein>
<name>A0ABD2A5T2_VESSQ</name>
<dbReference type="EMBL" id="JAUDFV010000154">
    <property type="protein sequence ID" value="KAL2715996.1"/>
    <property type="molecule type" value="Genomic_DNA"/>
</dbReference>
<proteinExistence type="predicted"/>
<comment type="caution">
    <text evidence="1">The sequence shown here is derived from an EMBL/GenBank/DDBJ whole genome shotgun (WGS) entry which is preliminary data.</text>
</comment>
<keyword evidence="2" id="KW-1185">Reference proteome</keyword>
<organism evidence="1 2">
    <name type="scientific">Vespula squamosa</name>
    <name type="common">Southern yellow jacket</name>
    <name type="synonym">Wasp</name>
    <dbReference type="NCBI Taxonomy" id="30214"/>
    <lineage>
        <taxon>Eukaryota</taxon>
        <taxon>Metazoa</taxon>
        <taxon>Ecdysozoa</taxon>
        <taxon>Arthropoda</taxon>
        <taxon>Hexapoda</taxon>
        <taxon>Insecta</taxon>
        <taxon>Pterygota</taxon>
        <taxon>Neoptera</taxon>
        <taxon>Endopterygota</taxon>
        <taxon>Hymenoptera</taxon>
        <taxon>Apocrita</taxon>
        <taxon>Aculeata</taxon>
        <taxon>Vespoidea</taxon>
        <taxon>Vespidae</taxon>
        <taxon>Vespinae</taxon>
        <taxon>Vespula</taxon>
    </lineage>
</organism>
<accession>A0ABD2A5T2</accession>
<dbReference type="Proteomes" id="UP001607302">
    <property type="component" value="Unassembled WGS sequence"/>
</dbReference>